<dbReference type="HAMAP" id="MF_00221">
    <property type="entry name" value="NRAMP"/>
    <property type="match status" value="1"/>
</dbReference>
<feature type="transmembrane region" description="Helical" evidence="6">
    <location>
        <begin position="389"/>
        <end position="413"/>
    </location>
</feature>
<feature type="transmembrane region" description="Helical" evidence="6">
    <location>
        <begin position="587"/>
        <end position="613"/>
    </location>
</feature>
<keyword evidence="4 6" id="KW-0472">Membrane</keyword>
<dbReference type="GO" id="GO:0005886">
    <property type="term" value="C:plasma membrane"/>
    <property type="evidence" value="ECO:0007669"/>
    <property type="project" value="TreeGrafter"/>
</dbReference>
<reference evidence="7" key="1">
    <citation type="journal article" date="2020" name="Stud. Mycol.">
        <title>101 Dothideomycetes genomes: a test case for predicting lifestyles and emergence of pathogens.</title>
        <authorList>
            <person name="Haridas S."/>
            <person name="Albert R."/>
            <person name="Binder M."/>
            <person name="Bloem J."/>
            <person name="Labutti K."/>
            <person name="Salamov A."/>
            <person name="Andreopoulos B."/>
            <person name="Baker S."/>
            <person name="Barry K."/>
            <person name="Bills G."/>
            <person name="Bluhm B."/>
            <person name="Cannon C."/>
            <person name="Castanera R."/>
            <person name="Culley D."/>
            <person name="Daum C."/>
            <person name="Ezra D."/>
            <person name="Gonzalez J."/>
            <person name="Henrissat B."/>
            <person name="Kuo A."/>
            <person name="Liang C."/>
            <person name="Lipzen A."/>
            <person name="Lutzoni F."/>
            <person name="Magnuson J."/>
            <person name="Mondo S."/>
            <person name="Nolan M."/>
            <person name="Ohm R."/>
            <person name="Pangilinan J."/>
            <person name="Park H.-J."/>
            <person name="Ramirez L."/>
            <person name="Alfaro M."/>
            <person name="Sun H."/>
            <person name="Tritt A."/>
            <person name="Yoshinaga Y."/>
            <person name="Zwiers L.-H."/>
            <person name="Turgeon B."/>
            <person name="Goodwin S."/>
            <person name="Spatafora J."/>
            <person name="Crous P."/>
            <person name="Grigoriev I."/>
        </authorList>
    </citation>
    <scope>NUCLEOTIDE SEQUENCE</scope>
    <source>
        <strain evidence="7">CBS 122681</strain>
    </source>
</reference>
<dbReference type="EMBL" id="MU004337">
    <property type="protein sequence ID" value="KAF2656338.1"/>
    <property type="molecule type" value="Genomic_DNA"/>
</dbReference>
<evidence type="ECO:0000256" key="5">
    <source>
        <dbReference type="SAM" id="MobiDB-lite"/>
    </source>
</evidence>
<gene>
    <name evidence="7" type="ORF">K491DRAFT_390539</name>
</gene>
<dbReference type="AlphaFoldDB" id="A0A6A6TBR8"/>
<feature type="transmembrane region" description="Helical" evidence="6">
    <location>
        <begin position="130"/>
        <end position="148"/>
    </location>
</feature>
<feature type="transmembrane region" description="Helical" evidence="6">
    <location>
        <begin position="510"/>
        <end position="529"/>
    </location>
</feature>
<dbReference type="PANTHER" id="PTHR11706">
    <property type="entry name" value="SOLUTE CARRIER PROTEIN FAMILY 11 MEMBER"/>
    <property type="match status" value="1"/>
</dbReference>
<protein>
    <submittedName>
        <fullName evidence="7">Natural resistance-associated macrophage protein</fullName>
    </submittedName>
</protein>
<feature type="transmembrane region" description="Helical" evidence="6">
    <location>
        <begin position="480"/>
        <end position="498"/>
    </location>
</feature>
<keyword evidence="3 6" id="KW-1133">Transmembrane helix</keyword>
<evidence type="ECO:0000313" key="8">
    <source>
        <dbReference type="Proteomes" id="UP000799324"/>
    </source>
</evidence>
<sequence length="616" mass="66379">MNCPSRVDPAHNEGWNQNPDALNADATTRADLNHMANARLQRDHRIDPADGPTVEIEPNEQCEVEGDGISRLKALDGHGAAMVDDEKRQTAGSVVAADPGSYGPSMGTGKATKDCSSGARAPFRRGIQVLRRYAKFIGPGFMVAVAYIDPGNYATDVAAGASFRFRLLFIVLMSNIFAIFLQSLCIKLGSVTGMNLAENCKAHLPPWLNYVLYFFAESAIIATDIAEVIGTAISLNILIKVPLVAGCAISIVDVLIILIFYRPSGTMHALRAFEFFVMFLVLGVVICFCFELSKIKAPVGEVFRGYLPSSTLIKPQALYQSCGILGATVMPHSLYLGSGIVQPRLREFDDSHPTSSHPESDVSSITSAIKYKPSLAAIQSCMSYSIVELAISLFTFALFVNSSILIVAGTSLYSLPEAANADLFSIHALLSRSIAPVAGTLFALALLLSGTSAGIVCTISGQMVSEGQLNWSIRPWLRRLLTRSVSITPSIIIAGAVGREGLSRALTGSQVALSVILPVVSAPLIWFTCRGRYMKVAVRDGERDRHRHRDENGDRDRGDAGIELNGAREREDDDDGGEGYVQMRNHWVTACFAVVIWGVIVVMNIALLVLVGLGVA</sequence>
<name>A0A6A6TBR8_9PLEO</name>
<dbReference type="OrthoDB" id="409173at2759"/>
<comment type="subcellular location">
    <subcellularLocation>
        <location evidence="1">Membrane</location>
        <topology evidence="1">Multi-pass membrane protein</topology>
    </subcellularLocation>
</comment>
<feature type="compositionally biased region" description="Basic and acidic residues" evidence="5">
    <location>
        <begin position="544"/>
        <end position="570"/>
    </location>
</feature>
<evidence type="ECO:0000313" key="7">
    <source>
        <dbReference type="EMBL" id="KAF2656338.1"/>
    </source>
</evidence>
<evidence type="ECO:0000256" key="4">
    <source>
        <dbReference type="ARBA" id="ARBA00023136"/>
    </source>
</evidence>
<dbReference type="InterPro" id="IPR001046">
    <property type="entry name" value="NRAMP_fam"/>
</dbReference>
<feature type="region of interest" description="Disordered" evidence="5">
    <location>
        <begin position="544"/>
        <end position="576"/>
    </location>
</feature>
<keyword evidence="2 6" id="KW-0812">Transmembrane</keyword>
<proteinExistence type="inferred from homology"/>
<dbReference type="PRINTS" id="PR00447">
    <property type="entry name" value="NATRESASSCMP"/>
</dbReference>
<organism evidence="7 8">
    <name type="scientific">Lophiostoma macrostomum CBS 122681</name>
    <dbReference type="NCBI Taxonomy" id="1314788"/>
    <lineage>
        <taxon>Eukaryota</taxon>
        <taxon>Fungi</taxon>
        <taxon>Dikarya</taxon>
        <taxon>Ascomycota</taxon>
        <taxon>Pezizomycotina</taxon>
        <taxon>Dothideomycetes</taxon>
        <taxon>Pleosporomycetidae</taxon>
        <taxon>Pleosporales</taxon>
        <taxon>Lophiostomataceae</taxon>
        <taxon>Lophiostoma</taxon>
    </lineage>
</organism>
<evidence type="ECO:0000256" key="1">
    <source>
        <dbReference type="ARBA" id="ARBA00004141"/>
    </source>
</evidence>
<feature type="transmembrane region" description="Helical" evidence="6">
    <location>
        <begin position="168"/>
        <end position="189"/>
    </location>
</feature>
<dbReference type="NCBIfam" id="NF037982">
    <property type="entry name" value="Nramp_1"/>
    <property type="match status" value="1"/>
</dbReference>
<dbReference type="GO" id="GO:0005384">
    <property type="term" value="F:manganese ion transmembrane transporter activity"/>
    <property type="evidence" value="ECO:0007669"/>
    <property type="project" value="TreeGrafter"/>
</dbReference>
<dbReference type="PANTHER" id="PTHR11706:SF101">
    <property type="entry name" value="MANGANESE TRANSPORTER SMF1"/>
    <property type="match status" value="1"/>
</dbReference>
<accession>A0A6A6TBR8</accession>
<evidence type="ECO:0000256" key="2">
    <source>
        <dbReference type="ARBA" id="ARBA00022692"/>
    </source>
</evidence>
<dbReference type="GO" id="GO:0034755">
    <property type="term" value="P:iron ion transmembrane transport"/>
    <property type="evidence" value="ECO:0007669"/>
    <property type="project" value="TreeGrafter"/>
</dbReference>
<dbReference type="NCBIfam" id="TIGR01197">
    <property type="entry name" value="nramp"/>
    <property type="match status" value="1"/>
</dbReference>
<evidence type="ECO:0000256" key="3">
    <source>
        <dbReference type="ARBA" id="ARBA00022989"/>
    </source>
</evidence>
<feature type="transmembrane region" description="Helical" evidence="6">
    <location>
        <begin position="273"/>
        <end position="297"/>
    </location>
</feature>
<evidence type="ECO:0000256" key="6">
    <source>
        <dbReference type="SAM" id="Phobius"/>
    </source>
</evidence>
<dbReference type="GO" id="GO:0015086">
    <property type="term" value="F:cadmium ion transmembrane transporter activity"/>
    <property type="evidence" value="ECO:0007669"/>
    <property type="project" value="TreeGrafter"/>
</dbReference>
<feature type="region of interest" description="Disordered" evidence="5">
    <location>
        <begin position="1"/>
        <end position="20"/>
    </location>
</feature>
<feature type="transmembrane region" description="Helical" evidence="6">
    <location>
        <begin position="433"/>
        <end position="459"/>
    </location>
</feature>
<feature type="transmembrane region" description="Helical" evidence="6">
    <location>
        <begin position="241"/>
        <end position="261"/>
    </location>
</feature>
<keyword evidence="8" id="KW-1185">Reference proteome</keyword>
<dbReference type="Proteomes" id="UP000799324">
    <property type="component" value="Unassembled WGS sequence"/>
</dbReference>
<dbReference type="GO" id="GO:0030026">
    <property type="term" value="P:intracellular manganese ion homeostasis"/>
    <property type="evidence" value="ECO:0007669"/>
    <property type="project" value="TreeGrafter"/>
</dbReference>
<dbReference type="Pfam" id="PF01566">
    <property type="entry name" value="Nramp"/>
    <property type="match status" value="1"/>
</dbReference>